<name>A0A2Z6RHG4_9GLOM</name>
<comment type="caution">
    <text evidence="2">The sequence shown here is derived from an EMBL/GenBank/DDBJ whole genome shotgun (WGS) entry which is preliminary data.</text>
</comment>
<sequence>MIWKKNVKFLDKGGFGTIYKAFWKNENKKVVLKCPNNLNENLDEFLNEWKYHESCYCSSEIIYLYGFTKNQDTDNYMVVMDYANEGNLRRNLAKIVKNNWNQKLCMLYQIISGLDDIHSQDIVHCDFHDGNILKYKNVGSKNDRVYVSDLGLCQPVKSLLKKNDIYGVIPFIAPEVLRGNPYTTASDIYSFSMIMWEFTSGVPPFNDRAHDLELSLSICKGERPEIIEYSPQCYINLMKKCWNEDPSKRPSTSEVKKIIRDWIYCPVYYEIKEELKSDIMEFINAPIEHKNLTFESHPQAYYTSRILDFTSERLNKILESECFDCIVDNTKSLDGTN</sequence>
<dbReference type="SUPFAM" id="SSF56112">
    <property type="entry name" value="Protein kinase-like (PK-like)"/>
    <property type="match status" value="1"/>
</dbReference>
<proteinExistence type="predicted"/>
<dbReference type="Pfam" id="PF07714">
    <property type="entry name" value="PK_Tyr_Ser-Thr"/>
    <property type="match status" value="1"/>
</dbReference>
<dbReference type="InterPro" id="IPR011009">
    <property type="entry name" value="Kinase-like_dom_sf"/>
</dbReference>
<gene>
    <name evidence="2" type="ORF">RclHR1_04190015</name>
</gene>
<dbReference type="PROSITE" id="PS50011">
    <property type="entry name" value="PROTEIN_KINASE_DOM"/>
    <property type="match status" value="1"/>
</dbReference>
<dbReference type="EMBL" id="BEXD01003546">
    <property type="protein sequence ID" value="GBC01431.1"/>
    <property type="molecule type" value="Genomic_DNA"/>
</dbReference>
<accession>A0A2Z6RHG4</accession>
<evidence type="ECO:0000313" key="2">
    <source>
        <dbReference type="EMBL" id="GBC01431.1"/>
    </source>
</evidence>
<reference evidence="2 3" key="1">
    <citation type="submission" date="2017-11" db="EMBL/GenBank/DDBJ databases">
        <title>The genome of Rhizophagus clarus HR1 reveals common genetic basis of auxotrophy among arbuscular mycorrhizal fungi.</title>
        <authorList>
            <person name="Kobayashi Y."/>
        </authorList>
    </citation>
    <scope>NUCLEOTIDE SEQUENCE [LARGE SCALE GENOMIC DNA]</scope>
    <source>
        <strain evidence="2 3">HR1</strain>
    </source>
</reference>
<feature type="domain" description="Protein kinase" evidence="1">
    <location>
        <begin position="4"/>
        <end position="263"/>
    </location>
</feature>
<dbReference type="Proteomes" id="UP000247702">
    <property type="component" value="Unassembled WGS sequence"/>
</dbReference>
<organism evidence="2 3">
    <name type="scientific">Rhizophagus clarus</name>
    <dbReference type="NCBI Taxonomy" id="94130"/>
    <lineage>
        <taxon>Eukaryota</taxon>
        <taxon>Fungi</taxon>
        <taxon>Fungi incertae sedis</taxon>
        <taxon>Mucoromycota</taxon>
        <taxon>Glomeromycotina</taxon>
        <taxon>Glomeromycetes</taxon>
        <taxon>Glomerales</taxon>
        <taxon>Glomeraceae</taxon>
        <taxon>Rhizophagus</taxon>
    </lineage>
</organism>
<dbReference type="InterPro" id="IPR000719">
    <property type="entry name" value="Prot_kinase_dom"/>
</dbReference>
<dbReference type="AlphaFoldDB" id="A0A2Z6RHG4"/>
<keyword evidence="3" id="KW-1185">Reference proteome</keyword>
<dbReference type="PANTHER" id="PTHR44329">
    <property type="entry name" value="SERINE/THREONINE-PROTEIN KINASE TNNI3K-RELATED"/>
    <property type="match status" value="1"/>
</dbReference>
<dbReference type="GO" id="GO:0004674">
    <property type="term" value="F:protein serine/threonine kinase activity"/>
    <property type="evidence" value="ECO:0007669"/>
    <property type="project" value="TreeGrafter"/>
</dbReference>
<evidence type="ECO:0000313" key="3">
    <source>
        <dbReference type="Proteomes" id="UP000247702"/>
    </source>
</evidence>
<evidence type="ECO:0000259" key="1">
    <source>
        <dbReference type="PROSITE" id="PS50011"/>
    </source>
</evidence>
<dbReference type="InterPro" id="IPR001245">
    <property type="entry name" value="Ser-Thr/Tyr_kinase_cat_dom"/>
</dbReference>
<dbReference type="InterPro" id="IPR051681">
    <property type="entry name" value="Ser/Thr_Kinases-Pseudokinases"/>
</dbReference>
<dbReference type="GO" id="GO:0005524">
    <property type="term" value="F:ATP binding"/>
    <property type="evidence" value="ECO:0007669"/>
    <property type="project" value="InterPro"/>
</dbReference>
<dbReference type="Gene3D" id="1.10.510.10">
    <property type="entry name" value="Transferase(Phosphotransferase) domain 1"/>
    <property type="match status" value="1"/>
</dbReference>
<protein>
    <recommendedName>
        <fullName evidence="1">Protein kinase domain-containing protein</fullName>
    </recommendedName>
</protein>